<comment type="subcellular location">
    <subcellularLocation>
        <location evidence="9">Cytoplasm</location>
    </subcellularLocation>
</comment>
<sequence>MLKTAIYPGTFDPVTNGHIDLMERALKIFDRLIVAVAVNDRKTLLFTLEERVELLKKCAPRSAKLNITSFDGLLVDFARSQKATALVRGLRAVSDFEYEFQMALMNRKLDKNIETIYLMPSEQYTCLNSGLVKEVARMGGRLDGLLPALVSKMLKRKYQNLKERKLI</sequence>
<dbReference type="NCBIfam" id="TIGR01510">
    <property type="entry name" value="coaD_prev_kdtB"/>
    <property type="match status" value="1"/>
</dbReference>
<evidence type="ECO:0000256" key="6">
    <source>
        <dbReference type="ARBA" id="ARBA00022842"/>
    </source>
</evidence>
<evidence type="ECO:0000259" key="10">
    <source>
        <dbReference type="Pfam" id="PF01467"/>
    </source>
</evidence>
<dbReference type="AlphaFoldDB" id="A0A933MIS8"/>
<dbReference type="PANTHER" id="PTHR21342">
    <property type="entry name" value="PHOSPHOPANTETHEINE ADENYLYLTRANSFERASE"/>
    <property type="match status" value="1"/>
</dbReference>
<evidence type="ECO:0000256" key="9">
    <source>
        <dbReference type="HAMAP-Rule" id="MF_00151"/>
    </source>
</evidence>
<evidence type="ECO:0000256" key="3">
    <source>
        <dbReference type="ARBA" id="ARBA00022695"/>
    </source>
</evidence>
<gene>
    <name evidence="9 11" type="primary">coaD</name>
    <name evidence="11" type="ORF">HY768_01735</name>
</gene>
<evidence type="ECO:0000256" key="5">
    <source>
        <dbReference type="ARBA" id="ARBA00022840"/>
    </source>
</evidence>
<comment type="pathway">
    <text evidence="9">Cofactor biosynthesis; coenzyme A biosynthesis; CoA from (R)-pantothenate: step 4/5.</text>
</comment>
<feature type="binding site" evidence="9">
    <location>
        <position position="99"/>
    </location>
    <ligand>
        <name>ATP</name>
        <dbReference type="ChEBI" id="CHEBI:30616"/>
    </ligand>
</feature>
<protein>
    <recommendedName>
        <fullName evidence="9">Phosphopantetheine adenylyltransferase</fullName>
        <ecNumber evidence="9">2.7.7.3</ecNumber>
    </recommendedName>
    <alternativeName>
        <fullName evidence="9">Dephospho-CoA pyrophosphorylase</fullName>
    </alternativeName>
    <alternativeName>
        <fullName evidence="9">Pantetheine-phosphate adenylyltransferase</fullName>
        <shortName evidence="9">PPAT</shortName>
    </alternativeName>
</protein>
<organism evidence="11 12">
    <name type="scientific">candidate division TA06 bacterium</name>
    <dbReference type="NCBI Taxonomy" id="2250710"/>
    <lineage>
        <taxon>Bacteria</taxon>
        <taxon>Bacteria division TA06</taxon>
    </lineage>
</organism>
<dbReference type="SUPFAM" id="SSF52374">
    <property type="entry name" value="Nucleotidylyl transferase"/>
    <property type="match status" value="1"/>
</dbReference>
<reference evidence="11" key="1">
    <citation type="submission" date="2020-07" db="EMBL/GenBank/DDBJ databases">
        <title>Huge and variable diversity of episymbiotic CPR bacteria and DPANN archaea in groundwater ecosystems.</title>
        <authorList>
            <person name="He C.Y."/>
            <person name="Keren R."/>
            <person name="Whittaker M."/>
            <person name="Farag I.F."/>
            <person name="Doudna J."/>
            <person name="Cate J.H.D."/>
            <person name="Banfield J.F."/>
        </authorList>
    </citation>
    <scope>NUCLEOTIDE SEQUENCE</scope>
    <source>
        <strain evidence="11">NC_groundwater_1520_Pr4_B-0.1um_53_5</strain>
    </source>
</reference>
<feature type="binding site" evidence="9">
    <location>
        <position position="74"/>
    </location>
    <ligand>
        <name>substrate</name>
    </ligand>
</feature>
<feature type="binding site" evidence="9">
    <location>
        <position position="10"/>
    </location>
    <ligand>
        <name>substrate</name>
    </ligand>
</feature>
<comment type="catalytic activity">
    <reaction evidence="8 9">
        <text>(R)-4'-phosphopantetheine + ATP + H(+) = 3'-dephospho-CoA + diphosphate</text>
        <dbReference type="Rhea" id="RHEA:19801"/>
        <dbReference type="ChEBI" id="CHEBI:15378"/>
        <dbReference type="ChEBI" id="CHEBI:30616"/>
        <dbReference type="ChEBI" id="CHEBI:33019"/>
        <dbReference type="ChEBI" id="CHEBI:57328"/>
        <dbReference type="ChEBI" id="CHEBI:61723"/>
        <dbReference type="EC" id="2.7.7.3"/>
    </reaction>
</comment>
<dbReference type="EMBL" id="JACQXR010000019">
    <property type="protein sequence ID" value="MBI4725944.1"/>
    <property type="molecule type" value="Genomic_DNA"/>
</dbReference>
<keyword evidence="7 9" id="KW-0173">Coenzyme A biosynthesis</keyword>
<accession>A0A933MIS8</accession>
<dbReference type="EC" id="2.7.7.3" evidence="9"/>
<keyword evidence="2 9" id="KW-0808">Transferase</keyword>
<dbReference type="GO" id="GO:0005737">
    <property type="term" value="C:cytoplasm"/>
    <property type="evidence" value="ECO:0007669"/>
    <property type="project" value="UniProtKB-SubCell"/>
</dbReference>
<feature type="binding site" evidence="9">
    <location>
        <position position="88"/>
    </location>
    <ligand>
        <name>substrate</name>
    </ligand>
</feature>
<feature type="binding site" evidence="9">
    <location>
        <position position="18"/>
    </location>
    <ligand>
        <name>ATP</name>
        <dbReference type="ChEBI" id="CHEBI:30616"/>
    </ligand>
</feature>
<feature type="binding site" evidence="9">
    <location>
        <begin position="10"/>
        <end position="11"/>
    </location>
    <ligand>
        <name>ATP</name>
        <dbReference type="ChEBI" id="CHEBI:30616"/>
    </ligand>
</feature>
<dbReference type="PRINTS" id="PR01020">
    <property type="entry name" value="LPSBIOSNTHSS"/>
</dbReference>
<evidence type="ECO:0000313" key="11">
    <source>
        <dbReference type="EMBL" id="MBI4725944.1"/>
    </source>
</evidence>
<dbReference type="GO" id="GO:0005524">
    <property type="term" value="F:ATP binding"/>
    <property type="evidence" value="ECO:0007669"/>
    <property type="project" value="UniProtKB-KW"/>
</dbReference>
<comment type="similarity">
    <text evidence="9">Belongs to the bacterial CoaD family.</text>
</comment>
<comment type="cofactor">
    <cofactor evidence="9">
        <name>Mg(2+)</name>
        <dbReference type="ChEBI" id="CHEBI:18420"/>
    </cofactor>
</comment>
<dbReference type="GO" id="GO:0004595">
    <property type="term" value="F:pantetheine-phosphate adenylyltransferase activity"/>
    <property type="evidence" value="ECO:0007669"/>
    <property type="project" value="UniProtKB-UniRule"/>
</dbReference>
<evidence type="ECO:0000313" key="12">
    <source>
        <dbReference type="Proteomes" id="UP000736328"/>
    </source>
</evidence>
<feature type="binding site" evidence="9">
    <location>
        <position position="42"/>
    </location>
    <ligand>
        <name>substrate</name>
    </ligand>
</feature>
<dbReference type="GO" id="GO:0015937">
    <property type="term" value="P:coenzyme A biosynthetic process"/>
    <property type="evidence" value="ECO:0007669"/>
    <property type="project" value="UniProtKB-UniRule"/>
</dbReference>
<dbReference type="Gene3D" id="3.40.50.620">
    <property type="entry name" value="HUPs"/>
    <property type="match status" value="1"/>
</dbReference>
<evidence type="ECO:0000256" key="2">
    <source>
        <dbReference type="ARBA" id="ARBA00022679"/>
    </source>
</evidence>
<comment type="function">
    <text evidence="9">Reversibly transfers an adenylyl group from ATP to 4'-phosphopantetheine, yielding dephospho-CoA (dPCoA) and pyrophosphate.</text>
</comment>
<name>A0A933MIS8_UNCT6</name>
<dbReference type="NCBIfam" id="TIGR00125">
    <property type="entry name" value="cyt_tran_rel"/>
    <property type="match status" value="1"/>
</dbReference>
<proteinExistence type="inferred from homology"/>
<feature type="binding site" evidence="9">
    <location>
        <begin position="89"/>
        <end position="91"/>
    </location>
    <ligand>
        <name>ATP</name>
        <dbReference type="ChEBI" id="CHEBI:30616"/>
    </ligand>
</feature>
<dbReference type="PANTHER" id="PTHR21342:SF1">
    <property type="entry name" value="PHOSPHOPANTETHEINE ADENYLYLTRANSFERASE"/>
    <property type="match status" value="1"/>
</dbReference>
<dbReference type="InterPro" id="IPR001980">
    <property type="entry name" value="PPAT"/>
</dbReference>
<dbReference type="InterPro" id="IPR014729">
    <property type="entry name" value="Rossmann-like_a/b/a_fold"/>
</dbReference>
<keyword evidence="1 9" id="KW-0963">Cytoplasm</keyword>
<feature type="binding site" evidence="9">
    <location>
        <begin position="124"/>
        <end position="130"/>
    </location>
    <ligand>
        <name>ATP</name>
        <dbReference type="ChEBI" id="CHEBI:30616"/>
    </ligand>
</feature>
<dbReference type="Proteomes" id="UP000736328">
    <property type="component" value="Unassembled WGS sequence"/>
</dbReference>
<comment type="caution">
    <text evidence="11">The sequence shown here is derived from an EMBL/GenBank/DDBJ whole genome shotgun (WGS) entry which is preliminary data.</text>
</comment>
<keyword evidence="4 9" id="KW-0547">Nucleotide-binding</keyword>
<feature type="domain" description="Cytidyltransferase-like" evidence="10">
    <location>
        <begin position="6"/>
        <end position="131"/>
    </location>
</feature>
<comment type="subunit">
    <text evidence="9">Homohexamer.</text>
</comment>
<evidence type="ECO:0000256" key="4">
    <source>
        <dbReference type="ARBA" id="ARBA00022741"/>
    </source>
</evidence>
<evidence type="ECO:0000256" key="7">
    <source>
        <dbReference type="ARBA" id="ARBA00022993"/>
    </source>
</evidence>
<dbReference type="Pfam" id="PF01467">
    <property type="entry name" value="CTP_transf_like"/>
    <property type="match status" value="1"/>
</dbReference>
<dbReference type="HAMAP" id="MF_00151">
    <property type="entry name" value="PPAT_bact"/>
    <property type="match status" value="1"/>
</dbReference>
<evidence type="ECO:0000256" key="8">
    <source>
        <dbReference type="ARBA" id="ARBA00029346"/>
    </source>
</evidence>
<keyword evidence="3 9" id="KW-0548">Nucleotidyltransferase</keyword>
<keyword evidence="6 9" id="KW-0460">Magnesium</keyword>
<keyword evidence="5 9" id="KW-0067">ATP-binding</keyword>
<dbReference type="InterPro" id="IPR004821">
    <property type="entry name" value="Cyt_trans-like"/>
</dbReference>
<evidence type="ECO:0000256" key="1">
    <source>
        <dbReference type="ARBA" id="ARBA00022490"/>
    </source>
</evidence>
<feature type="site" description="Transition state stabilizer" evidence="9">
    <location>
        <position position="18"/>
    </location>
</feature>
<dbReference type="CDD" id="cd02163">
    <property type="entry name" value="PPAT"/>
    <property type="match status" value="1"/>
</dbReference>